<accession>A0ABU8XZS1</accession>
<sequence length="81" mass="8949">MAILIESDEAEALLKEIDSAEGTAIGERVLELARQEVARLRRTSRSDCAERLQRLEEISRLAAAKIPKDALSPDEIIGCDE</sequence>
<protein>
    <submittedName>
        <fullName evidence="1">Type II toxin-antitoxin system VapB family antitoxin</fullName>
    </submittedName>
</protein>
<gene>
    <name evidence="1" type="ORF">U1T56_22035</name>
</gene>
<dbReference type="InterPro" id="IPR011660">
    <property type="entry name" value="VapB-like"/>
</dbReference>
<organism evidence="1 2">
    <name type="scientific">Benzoatithermus flavus</name>
    <dbReference type="NCBI Taxonomy" id="3108223"/>
    <lineage>
        <taxon>Bacteria</taxon>
        <taxon>Pseudomonadati</taxon>
        <taxon>Pseudomonadota</taxon>
        <taxon>Alphaproteobacteria</taxon>
        <taxon>Geminicoccales</taxon>
        <taxon>Geminicoccaceae</taxon>
        <taxon>Benzoatithermus</taxon>
    </lineage>
</organism>
<dbReference type="EMBL" id="JBBLZC010000036">
    <property type="protein sequence ID" value="MEK0085844.1"/>
    <property type="molecule type" value="Genomic_DNA"/>
</dbReference>
<name>A0ABU8XZS1_9PROT</name>
<evidence type="ECO:0000313" key="1">
    <source>
        <dbReference type="EMBL" id="MEK0085844.1"/>
    </source>
</evidence>
<reference evidence="1 2" key="1">
    <citation type="submission" date="2024-01" db="EMBL/GenBank/DDBJ databases">
        <title>Multi-omics insights into the function and evolution of sodium benzoate biodegradation pathways in Benzoatithermus flavus gen. nov., sp. nov. from hot spring.</title>
        <authorList>
            <person name="Hu C.-J."/>
            <person name="Li W.-J."/>
        </authorList>
    </citation>
    <scope>NUCLEOTIDE SEQUENCE [LARGE SCALE GENOMIC DNA]</scope>
    <source>
        <strain evidence="1 2">SYSU G07066</strain>
    </source>
</reference>
<dbReference type="Proteomes" id="UP001375743">
    <property type="component" value="Unassembled WGS sequence"/>
</dbReference>
<dbReference type="Pfam" id="PF07704">
    <property type="entry name" value="PSK_trans_fac"/>
    <property type="match status" value="1"/>
</dbReference>
<evidence type="ECO:0000313" key="2">
    <source>
        <dbReference type="Proteomes" id="UP001375743"/>
    </source>
</evidence>
<comment type="caution">
    <text evidence="1">The sequence shown here is derived from an EMBL/GenBank/DDBJ whole genome shotgun (WGS) entry which is preliminary data.</text>
</comment>
<dbReference type="RefSeq" id="WP_418161694.1">
    <property type="nucleotide sequence ID" value="NZ_JBBLZC010000036.1"/>
</dbReference>
<proteinExistence type="predicted"/>
<keyword evidence="2" id="KW-1185">Reference proteome</keyword>